<accession>A0A9P0HBJ8</accession>
<evidence type="ECO:0000313" key="3">
    <source>
        <dbReference type="Proteomes" id="UP001152798"/>
    </source>
</evidence>
<proteinExistence type="predicted"/>
<evidence type="ECO:0000313" key="2">
    <source>
        <dbReference type="EMBL" id="CAH1398839.1"/>
    </source>
</evidence>
<evidence type="ECO:0000256" key="1">
    <source>
        <dbReference type="SAM" id="MobiDB-lite"/>
    </source>
</evidence>
<reference evidence="2" key="1">
    <citation type="submission" date="2022-01" db="EMBL/GenBank/DDBJ databases">
        <authorList>
            <person name="King R."/>
        </authorList>
    </citation>
    <scope>NUCLEOTIDE SEQUENCE</scope>
</reference>
<sequence length="95" mass="10655">MESLKSGSAIITWQRYIDGRNSEFKMKVETRLCSTRTQDLGETDGLNISKKDTTKNKTINAAMNQAEAPSSCRDPPTLQIPSDKNRKRDDTFSQG</sequence>
<keyword evidence="3" id="KW-1185">Reference proteome</keyword>
<protein>
    <submittedName>
        <fullName evidence="2">Uncharacterized protein</fullName>
    </submittedName>
</protein>
<dbReference type="EMBL" id="OV725080">
    <property type="protein sequence ID" value="CAH1398839.1"/>
    <property type="molecule type" value="Genomic_DNA"/>
</dbReference>
<name>A0A9P0HBJ8_NEZVI</name>
<organism evidence="2 3">
    <name type="scientific">Nezara viridula</name>
    <name type="common">Southern green stink bug</name>
    <name type="synonym">Cimex viridulus</name>
    <dbReference type="NCBI Taxonomy" id="85310"/>
    <lineage>
        <taxon>Eukaryota</taxon>
        <taxon>Metazoa</taxon>
        <taxon>Ecdysozoa</taxon>
        <taxon>Arthropoda</taxon>
        <taxon>Hexapoda</taxon>
        <taxon>Insecta</taxon>
        <taxon>Pterygota</taxon>
        <taxon>Neoptera</taxon>
        <taxon>Paraneoptera</taxon>
        <taxon>Hemiptera</taxon>
        <taxon>Heteroptera</taxon>
        <taxon>Panheteroptera</taxon>
        <taxon>Pentatomomorpha</taxon>
        <taxon>Pentatomoidea</taxon>
        <taxon>Pentatomidae</taxon>
        <taxon>Pentatominae</taxon>
        <taxon>Nezara</taxon>
    </lineage>
</organism>
<dbReference type="AlphaFoldDB" id="A0A9P0HBJ8"/>
<dbReference type="Proteomes" id="UP001152798">
    <property type="component" value="Chromosome 4"/>
</dbReference>
<gene>
    <name evidence="2" type="ORF">NEZAVI_LOCUS8412</name>
</gene>
<feature type="compositionally biased region" description="Basic and acidic residues" evidence="1">
    <location>
        <begin position="83"/>
        <end position="95"/>
    </location>
</feature>
<feature type="region of interest" description="Disordered" evidence="1">
    <location>
        <begin position="61"/>
        <end position="95"/>
    </location>
</feature>